<dbReference type="EMBL" id="AP023367">
    <property type="protein sequence ID" value="BCJ93592.1"/>
    <property type="molecule type" value="Genomic_DNA"/>
</dbReference>
<accession>A0A6S6R263</accession>
<keyword evidence="2" id="KW-1185">Reference proteome</keyword>
<organism evidence="1 2">
    <name type="scientific">Anaerocolumna cellulosilytica</name>
    <dbReference type="NCBI Taxonomy" id="433286"/>
    <lineage>
        <taxon>Bacteria</taxon>
        <taxon>Bacillati</taxon>
        <taxon>Bacillota</taxon>
        <taxon>Clostridia</taxon>
        <taxon>Lachnospirales</taxon>
        <taxon>Lachnospiraceae</taxon>
        <taxon>Anaerocolumna</taxon>
    </lineage>
</organism>
<dbReference type="AlphaFoldDB" id="A0A6S6R263"/>
<dbReference type="KEGG" id="acel:acsn021_11610"/>
<sequence>MNIWKDTKWRCNPVLYNTKRRTGLRFRFQREVNCNVKRACKDFGNWLRKEYEFPIRVVIYFKSTPYIKAMDGDYVSATFFEPFDKLVKPYIRVATGDYEEMLSEWGEDNALAAILGSVAHELTHYFQWINDSTLMNMGMERQANNYRKKIIKAYAKTREHP</sequence>
<reference evidence="1 2" key="1">
    <citation type="journal article" date="2016" name="Int. J. Syst. Evol. Microbiol.">
        <title>Descriptions of Anaerotaenia torta gen. nov., sp. nov. and Anaerocolumna cellulosilytica gen. nov., sp. nov. isolated from a methanogenic reactor of cattle waste.</title>
        <authorList>
            <person name="Uek A."/>
            <person name="Ohtaki Y."/>
            <person name="Kaku N."/>
            <person name="Ueki K."/>
        </authorList>
    </citation>
    <scope>NUCLEOTIDE SEQUENCE [LARGE SCALE GENOMIC DNA]</scope>
    <source>
        <strain evidence="1 2">SN021</strain>
    </source>
</reference>
<proteinExistence type="predicted"/>
<gene>
    <name evidence="1" type="ORF">acsn021_11610</name>
</gene>
<dbReference type="RefSeq" id="WP_184090965.1">
    <property type="nucleotide sequence ID" value="NZ_AP023367.1"/>
</dbReference>
<name>A0A6S6R263_9FIRM</name>
<dbReference type="Proteomes" id="UP000515561">
    <property type="component" value="Chromosome"/>
</dbReference>
<protein>
    <submittedName>
        <fullName evidence="1">Uncharacterized protein</fullName>
    </submittedName>
</protein>
<evidence type="ECO:0000313" key="1">
    <source>
        <dbReference type="EMBL" id="BCJ93592.1"/>
    </source>
</evidence>
<evidence type="ECO:0000313" key="2">
    <source>
        <dbReference type="Proteomes" id="UP000515561"/>
    </source>
</evidence>